<evidence type="ECO:0000256" key="7">
    <source>
        <dbReference type="HAMAP-Rule" id="MF_00503"/>
    </source>
</evidence>
<reference evidence="10 11" key="1">
    <citation type="journal article" date="2015" name="Genome Announc.">
        <title>Complete Genome Sequence of Mycoplasma flocculare Strain Ms42T (ATCC 27399T).</title>
        <authorList>
            <person name="Calcutt M.J."/>
            <person name="Foecking M.F."/>
            <person name="Heidari M.B."/>
            <person name="McIntosh M.A."/>
        </authorList>
    </citation>
    <scope>NUCLEOTIDE SEQUENCE [LARGE SCALE GENOMIC DNA]</scope>
    <source>
        <strain evidence="11">ATCC 27399</strain>
    </source>
</reference>
<dbReference type="GO" id="GO:1990904">
    <property type="term" value="C:ribonucleoprotein complex"/>
    <property type="evidence" value="ECO:0007669"/>
    <property type="project" value="UniProtKB-KW"/>
</dbReference>
<keyword evidence="3 7" id="KW-0694">RNA-binding</keyword>
<dbReference type="InterPro" id="IPR036935">
    <property type="entry name" value="Ribosomal_bL9_N_sf"/>
</dbReference>
<dbReference type="SUPFAM" id="SSF55653">
    <property type="entry name" value="Ribosomal protein L9 C-domain"/>
    <property type="match status" value="1"/>
</dbReference>
<dbReference type="GO" id="GO:0019843">
    <property type="term" value="F:rRNA binding"/>
    <property type="evidence" value="ECO:0007669"/>
    <property type="project" value="UniProtKB-UniRule"/>
</dbReference>
<dbReference type="GO" id="GO:0005840">
    <property type="term" value="C:ribosome"/>
    <property type="evidence" value="ECO:0007669"/>
    <property type="project" value="UniProtKB-KW"/>
</dbReference>
<evidence type="ECO:0000256" key="5">
    <source>
        <dbReference type="ARBA" id="ARBA00023274"/>
    </source>
</evidence>
<keyword evidence="11" id="KW-1185">Reference proteome</keyword>
<evidence type="ECO:0000313" key="11">
    <source>
        <dbReference type="Proteomes" id="UP000031129"/>
    </source>
</evidence>
<keyword evidence="2 7" id="KW-0699">rRNA-binding</keyword>
<name>A0A0A8E7C7_MESFC</name>
<dbReference type="SUPFAM" id="SSF55658">
    <property type="entry name" value="L9 N-domain-like"/>
    <property type="match status" value="1"/>
</dbReference>
<dbReference type="STRING" id="743971.MYF_03095"/>
<evidence type="ECO:0000256" key="1">
    <source>
        <dbReference type="ARBA" id="ARBA00010605"/>
    </source>
</evidence>
<dbReference type="RefSeq" id="WP_002557954.1">
    <property type="nucleotide sequence ID" value="NZ_CP007585.1"/>
</dbReference>
<dbReference type="Pfam" id="PF01281">
    <property type="entry name" value="Ribosomal_L9_N"/>
    <property type="match status" value="1"/>
</dbReference>
<dbReference type="InterPro" id="IPR036791">
    <property type="entry name" value="Ribosomal_bL9_C_sf"/>
</dbReference>
<keyword evidence="5 7" id="KW-0687">Ribonucleoprotein</keyword>
<dbReference type="GO" id="GO:0003735">
    <property type="term" value="F:structural constituent of ribosome"/>
    <property type="evidence" value="ECO:0007669"/>
    <property type="project" value="InterPro"/>
</dbReference>
<dbReference type="Gene3D" id="3.10.430.100">
    <property type="entry name" value="Ribosomal protein L9, C-terminal domain"/>
    <property type="match status" value="1"/>
</dbReference>
<dbReference type="InterPro" id="IPR020070">
    <property type="entry name" value="Ribosomal_bL9_N"/>
</dbReference>
<dbReference type="Proteomes" id="UP000031129">
    <property type="component" value="Chromosome"/>
</dbReference>
<keyword evidence="4 7" id="KW-0689">Ribosomal protein</keyword>
<dbReference type="PROSITE" id="PS00651">
    <property type="entry name" value="RIBOSOMAL_L9"/>
    <property type="match status" value="1"/>
</dbReference>
<feature type="domain" description="Ribosomal protein L9" evidence="9">
    <location>
        <begin position="12"/>
        <end position="39"/>
    </location>
</feature>
<dbReference type="HAMAP" id="MF_00503">
    <property type="entry name" value="Ribosomal_bL9"/>
    <property type="match status" value="1"/>
</dbReference>
<dbReference type="InterPro" id="IPR020594">
    <property type="entry name" value="Ribosomal_bL9_bac/chp"/>
</dbReference>
<dbReference type="Pfam" id="PF03948">
    <property type="entry name" value="Ribosomal_L9_C"/>
    <property type="match status" value="1"/>
</dbReference>
<comment type="function">
    <text evidence="7">Binds to the 23S rRNA.</text>
</comment>
<sequence>MKVILIKDTKAGKANTIVEVSPGYATNFLFKNNLAEPFNSRTERLLNQRKQKIAEEYKNKKDQEIQLKNEIENIVLWFKLKGTNNFAHGAISAKKIKKELENKGIFVDKQTIQTSGIQTFGTSFINIKLSSNIVAKLKINVIKDE</sequence>
<keyword evidence="8" id="KW-0175">Coiled coil</keyword>
<dbReference type="Gene3D" id="3.40.5.10">
    <property type="entry name" value="Ribosomal protein L9, N-terminal domain"/>
    <property type="match status" value="1"/>
</dbReference>
<dbReference type="KEGG" id="mfq:MYF_03095"/>
<dbReference type="InterPro" id="IPR000244">
    <property type="entry name" value="Ribosomal_bL9"/>
</dbReference>
<dbReference type="GO" id="GO:0006412">
    <property type="term" value="P:translation"/>
    <property type="evidence" value="ECO:0007669"/>
    <property type="project" value="UniProtKB-UniRule"/>
</dbReference>
<dbReference type="AlphaFoldDB" id="A0A0A8E7C7"/>
<dbReference type="InterPro" id="IPR020069">
    <property type="entry name" value="Ribosomal_bL9_C"/>
</dbReference>
<evidence type="ECO:0000256" key="2">
    <source>
        <dbReference type="ARBA" id="ARBA00022730"/>
    </source>
</evidence>
<organism evidence="10 11">
    <name type="scientific">Mesomycoplasma flocculare ATCC 27399</name>
    <dbReference type="NCBI Taxonomy" id="743971"/>
    <lineage>
        <taxon>Bacteria</taxon>
        <taxon>Bacillati</taxon>
        <taxon>Mycoplasmatota</taxon>
        <taxon>Mycoplasmoidales</taxon>
        <taxon>Metamycoplasmataceae</taxon>
        <taxon>Mesomycoplasma</taxon>
    </lineage>
</organism>
<evidence type="ECO:0000256" key="3">
    <source>
        <dbReference type="ARBA" id="ARBA00022884"/>
    </source>
</evidence>
<dbReference type="PANTHER" id="PTHR21368">
    <property type="entry name" value="50S RIBOSOMAL PROTEIN L9"/>
    <property type="match status" value="1"/>
</dbReference>
<accession>A0A0A8E7C7</accession>
<evidence type="ECO:0000256" key="4">
    <source>
        <dbReference type="ARBA" id="ARBA00022980"/>
    </source>
</evidence>
<evidence type="ECO:0000259" key="9">
    <source>
        <dbReference type="PROSITE" id="PS00651"/>
    </source>
</evidence>
<dbReference type="NCBIfam" id="TIGR00158">
    <property type="entry name" value="L9"/>
    <property type="match status" value="1"/>
</dbReference>
<dbReference type="EMBL" id="CP007585">
    <property type="protein sequence ID" value="AJC50105.1"/>
    <property type="molecule type" value="Genomic_DNA"/>
</dbReference>
<dbReference type="HOGENOM" id="CLU_078938_3_1_14"/>
<evidence type="ECO:0000256" key="8">
    <source>
        <dbReference type="SAM" id="Coils"/>
    </source>
</evidence>
<protein>
    <recommendedName>
        <fullName evidence="6 7">Large ribosomal subunit protein bL9</fullName>
    </recommendedName>
</protein>
<gene>
    <name evidence="7 10" type="primary">rplI</name>
    <name evidence="10" type="ORF">MYF_03095</name>
</gene>
<feature type="coiled-coil region" evidence="8">
    <location>
        <begin position="43"/>
        <end position="74"/>
    </location>
</feature>
<comment type="similarity">
    <text evidence="1 7">Belongs to the bacterial ribosomal protein bL9 family.</text>
</comment>
<evidence type="ECO:0000256" key="6">
    <source>
        <dbReference type="ARBA" id="ARBA00035292"/>
    </source>
</evidence>
<dbReference type="OrthoDB" id="9788336at2"/>
<dbReference type="InterPro" id="IPR009027">
    <property type="entry name" value="Ribosomal_bL9/RNase_H1_N"/>
</dbReference>
<evidence type="ECO:0000313" key="10">
    <source>
        <dbReference type="EMBL" id="AJC50105.1"/>
    </source>
</evidence>
<proteinExistence type="inferred from homology"/>